<dbReference type="InterPro" id="IPR036052">
    <property type="entry name" value="TrpB-like_PALP_sf"/>
</dbReference>
<dbReference type="InterPro" id="IPR001926">
    <property type="entry name" value="TrpB-like_PALP"/>
</dbReference>
<dbReference type="Proteomes" id="UP000322631">
    <property type="component" value="Chromosome"/>
</dbReference>
<dbReference type="GeneID" id="41608302"/>
<evidence type="ECO:0000313" key="2">
    <source>
        <dbReference type="EMBL" id="QEK13859.1"/>
    </source>
</evidence>
<keyword evidence="3" id="KW-1185">Reference proteome</keyword>
<sequence>MEAFKAAPTGEYKKKTESLAGESEAGDAPGGLGRLFRAPLLEEFLGIKEIHIEYEGINPTGTHKDRLAMAHAKRAREEGFSGITVGTCGNYGVAIAHYARLFGLRAYIFVPEGYTLERLPEMRTLGAEVIMVSGIYEDAVEASRRFAVEMNVYDANPGSKRDVDFTAYSLLAEQILKRVQPDAVFVSLGNGTTLAGLWEGFKERGARPRMIGVTTAFGNEVLRRFHGDSNEDFAETALNEPLVSGRSFDRDAALLAVMNSNGYVFGFADDTALRCSEVLHLTTGLKTMPASALTLAGLVKFVVKFGIRKGKFVLLLTGGVDSGRGTRPYRGALSDLRWEDGTRARALFQEV</sequence>
<dbReference type="EMBL" id="CP041932">
    <property type="protein sequence ID" value="QEK13859.1"/>
    <property type="molecule type" value="Genomic_DNA"/>
</dbReference>
<accession>A0A5C0SLW3</accession>
<protein>
    <submittedName>
        <fullName evidence="2">Pyridoxal-phosphate dependent enzyme</fullName>
    </submittedName>
</protein>
<gene>
    <name evidence="2" type="ORF">FPV09_00565</name>
</gene>
<dbReference type="RefSeq" id="WP_148881974.1">
    <property type="nucleotide sequence ID" value="NZ_CP041932.1"/>
</dbReference>
<dbReference type="KEGG" id="them:FPV09_00565"/>
<dbReference type="InterPro" id="IPR050214">
    <property type="entry name" value="Cys_Synth/Cystath_Beta-Synth"/>
</dbReference>
<reference evidence="2 3" key="1">
    <citation type="submission" date="2019-07" db="EMBL/GenBank/DDBJ databases">
        <title>Complete genome of Thermococcus acidophilus.</title>
        <authorList>
            <person name="Li X."/>
        </authorList>
    </citation>
    <scope>NUCLEOTIDE SEQUENCE [LARGE SCALE GENOMIC DNA]</scope>
    <source>
        <strain evidence="2 3">SY113</strain>
    </source>
</reference>
<dbReference type="Pfam" id="PF00291">
    <property type="entry name" value="PALP"/>
    <property type="match status" value="1"/>
</dbReference>
<organism evidence="2 3">
    <name type="scientific">Thermococcus aciditolerans</name>
    <dbReference type="NCBI Taxonomy" id="2598455"/>
    <lineage>
        <taxon>Archaea</taxon>
        <taxon>Methanobacteriati</taxon>
        <taxon>Methanobacteriota</taxon>
        <taxon>Thermococci</taxon>
        <taxon>Thermococcales</taxon>
        <taxon>Thermococcaceae</taxon>
        <taxon>Thermococcus</taxon>
    </lineage>
</organism>
<dbReference type="AlphaFoldDB" id="A0A5C0SLW3"/>
<dbReference type="PANTHER" id="PTHR10314">
    <property type="entry name" value="CYSTATHIONINE BETA-SYNTHASE"/>
    <property type="match status" value="1"/>
</dbReference>
<dbReference type="Gene3D" id="3.40.50.1100">
    <property type="match status" value="2"/>
</dbReference>
<evidence type="ECO:0000313" key="3">
    <source>
        <dbReference type="Proteomes" id="UP000322631"/>
    </source>
</evidence>
<dbReference type="SUPFAM" id="SSF53686">
    <property type="entry name" value="Tryptophan synthase beta subunit-like PLP-dependent enzymes"/>
    <property type="match status" value="1"/>
</dbReference>
<feature type="domain" description="Tryptophan synthase beta chain-like PALP" evidence="1">
    <location>
        <begin position="35"/>
        <end position="318"/>
    </location>
</feature>
<dbReference type="NCBIfam" id="NF004996">
    <property type="entry name" value="PRK06381.1"/>
    <property type="match status" value="1"/>
</dbReference>
<proteinExistence type="predicted"/>
<name>A0A5C0SLW3_9EURY</name>
<evidence type="ECO:0000259" key="1">
    <source>
        <dbReference type="Pfam" id="PF00291"/>
    </source>
</evidence>